<dbReference type="InterPro" id="IPR041921">
    <property type="entry name" value="NuoE_N"/>
</dbReference>
<evidence type="ECO:0000313" key="11">
    <source>
        <dbReference type="Proteomes" id="UP000603434"/>
    </source>
</evidence>
<dbReference type="InterPro" id="IPR036249">
    <property type="entry name" value="Thioredoxin-like_sf"/>
</dbReference>
<dbReference type="Proteomes" id="UP000603434">
    <property type="component" value="Unassembled WGS sequence"/>
</dbReference>
<evidence type="ECO:0000256" key="4">
    <source>
        <dbReference type="ARBA" id="ARBA00022714"/>
    </source>
</evidence>
<proteinExistence type="inferred from homology"/>
<dbReference type="Pfam" id="PF01512">
    <property type="entry name" value="Complex1_51K"/>
    <property type="match status" value="1"/>
</dbReference>
<dbReference type="GO" id="GO:0046872">
    <property type="term" value="F:metal ion binding"/>
    <property type="evidence" value="ECO:0007669"/>
    <property type="project" value="UniProtKB-KW"/>
</dbReference>
<dbReference type="FunFam" id="1.20.1440.230:FF:000001">
    <property type="entry name" value="Mitochondrial NADH dehydrogenase flavoprotein 1"/>
    <property type="match status" value="1"/>
</dbReference>
<evidence type="ECO:0000256" key="1">
    <source>
        <dbReference type="ARBA" id="ARBA00007523"/>
    </source>
</evidence>
<protein>
    <submittedName>
        <fullName evidence="10">NADH-quinone oxidoreductase subunit NuoF</fullName>
    </submittedName>
</protein>
<feature type="domain" description="NADH-ubiquinone oxidoreductase 51kDa subunit iron-sulphur binding" evidence="9">
    <location>
        <begin position="485"/>
        <end position="530"/>
    </location>
</feature>
<dbReference type="InterPro" id="IPR019575">
    <property type="entry name" value="Nuop51_4Fe4S-bd"/>
</dbReference>
<comment type="cofactor">
    <cofactor evidence="8">
        <name>[2Fe-2S] cluster</name>
        <dbReference type="ChEBI" id="CHEBI:190135"/>
    </cofactor>
</comment>
<keyword evidence="4" id="KW-0001">2Fe-2S</keyword>
<comment type="caution">
    <text evidence="10">The sequence shown here is derived from an EMBL/GenBank/DDBJ whole genome shotgun (WGS) entry which is preliminary data.</text>
</comment>
<evidence type="ECO:0000256" key="2">
    <source>
        <dbReference type="ARBA" id="ARBA00010643"/>
    </source>
</evidence>
<dbReference type="Gene3D" id="3.40.50.11540">
    <property type="entry name" value="NADH-ubiquinone oxidoreductase 51kDa subunit"/>
    <property type="match status" value="1"/>
</dbReference>
<evidence type="ECO:0000256" key="5">
    <source>
        <dbReference type="ARBA" id="ARBA00022723"/>
    </source>
</evidence>
<dbReference type="FunFam" id="1.10.10.1590:FF:000001">
    <property type="entry name" value="NADH-quinone oxidoreductase subunit E"/>
    <property type="match status" value="1"/>
</dbReference>
<dbReference type="InterPro" id="IPR042128">
    <property type="entry name" value="NuoE_dom"/>
</dbReference>
<dbReference type="SUPFAM" id="SSF142984">
    <property type="entry name" value="Nqo1 middle domain-like"/>
    <property type="match status" value="1"/>
</dbReference>
<dbReference type="CDD" id="cd03064">
    <property type="entry name" value="TRX_Fd_NuoE"/>
    <property type="match status" value="1"/>
</dbReference>
<dbReference type="EMBL" id="JACNJH010000068">
    <property type="protein sequence ID" value="MBC8360140.1"/>
    <property type="molecule type" value="Genomic_DNA"/>
</dbReference>
<dbReference type="GO" id="GO:0051539">
    <property type="term" value="F:4 iron, 4 sulfur cluster binding"/>
    <property type="evidence" value="ECO:0007669"/>
    <property type="project" value="UniProtKB-KW"/>
</dbReference>
<dbReference type="InterPro" id="IPR001949">
    <property type="entry name" value="NADH-UbQ_OxRdtase_51kDa_CS"/>
</dbReference>
<dbReference type="PANTHER" id="PTHR43578:SF3">
    <property type="entry name" value="NADH-QUINONE OXIDOREDUCTASE SUBUNIT F"/>
    <property type="match status" value="1"/>
</dbReference>
<dbReference type="GO" id="GO:0008137">
    <property type="term" value="F:NADH dehydrogenase (ubiquinone) activity"/>
    <property type="evidence" value="ECO:0007669"/>
    <property type="project" value="InterPro"/>
</dbReference>
<dbReference type="InterPro" id="IPR019554">
    <property type="entry name" value="Soluble_ligand-bd"/>
</dbReference>
<dbReference type="GO" id="GO:0051537">
    <property type="term" value="F:2 iron, 2 sulfur cluster binding"/>
    <property type="evidence" value="ECO:0007669"/>
    <property type="project" value="UniProtKB-KW"/>
</dbReference>
<evidence type="ECO:0000256" key="7">
    <source>
        <dbReference type="ARBA" id="ARBA00023014"/>
    </source>
</evidence>
<evidence type="ECO:0000259" key="9">
    <source>
        <dbReference type="SMART" id="SM00928"/>
    </source>
</evidence>
<sequence length="572" mass="61880">MKTEEKRSAIESIVQKYPRKESAILPALYYLQRQNNNSLSEQDIKDVAAILNISMSTAYGVATYYTMFNKKPVGKYHLQVDTNISGMLMGALEIVAHLEKKLGIKVGETTPDGMFTLSVVEDLGSGGTCPVVQVNDTYYELMTVEKVDALIASLQKGVMPPKDVNYNFGTECGILFKNRGKSDSASIATYKKSGGYATLKKAREMKPEQVLAQVKAAELRGRGGAGFPAGLKWSFLPKGDDRPVYLICNADEGEPGTFKDREIMEYDPHLLIEGIAISAYAIGSKKAFIYIRGEFGWIADILEKAIQEARADKQLGALDIVVHRGAGSYICGEETALIESLEGKRGNPRLKPPFPANVGLYGCPTIVNNVETLACVPFIIEKGAAEFKKIGTPNNFGPRLYGVSGHVHKPGVYEFPMGTLLTKILAAAGGVNGTLKAVIVGGLSTPIMKAAEIKDLKMDFDSCQQAGTMLGSAGIIVMNDTVSIPEIALRAIKFYAHESCGQCVPCREGSHTIVGYLQKLINGNGNKADLDALVHLCENIHGLTLCPGGDAFTMPLAAMINKFRKEFEELIG</sequence>
<keyword evidence="6" id="KW-0408">Iron</keyword>
<dbReference type="InterPro" id="IPR037225">
    <property type="entry name" value="Nuo51_FMN-bd_sf"/>
</dbReference>
<dbReference type="GO" id="GO:0010181">
    <property type="term" value="F:FMN binding"/>
    <property type="evidence" value="ECO:0007669"/>
    <property type="project" value="InterPro"/>
</dbReference>
<dbReference type="FunFam" id="3.40.50.11540:FF:000001">
    <property type="entry name" value="NADH dehydrogenase [ubiquinone] flavoprotein 1, mitochondrial"/>
    <property type="match status" value="1"/>
</dbReference>
<dbReference type="Gene3D" id="3.10.20.600">
    <property type="match status" value="1"/>
</dbReference>
<evidence type="ECO:0000313" key="10">
    <source>
        <dbReference type="EMBL" id="MBC8360140.1"/>
    </source>
</evidence>
<dbReference type="Gene3D" id="6.10.250.1450">
    <property type="match status" value="1"/>
</dbReference>
<dbReference type="AlphaFoldDB" id="A0A8J6TG76"/>
<evidence type="ECO:0000256" key="8">
    <source>
        <dbReference type="ARBA" id="ARBA00034078"/>
    </source>
</evidence>
<dbReference type="SUPFAM" id="SSF140490">
    <property type="entry name" value="Nqo1C-terminal domain-like"/>
    <property type="match status" value="1"/>
</dbReference>
<dbReference type="PANTHER" id="PTHR43578">
    <property type="entry name" value="NADH-QUINONE OXIDOREDUCTASE SUBUNIT F"/>
    <property type="match status" value="1"/>
</dbReference>
<keyword evidence="5" id="KW-0479">Metal-binding</keyword>
<dbReference type="Gene3D" id="1.10.10.1590">
    <property type="entry name" value="NADH-quinone oxidoreductase subunit E"/>
    <property type="match status" value="1"/>
</dbReference>
<dbReference type="Pfam" id="PF10531">
    <property type="entry name" value="SLBB"/>
    <property type="match status" value="1"/>
</dbReference>
<dbReference type="Pfam" id="PF01257">
    <property type="entry name" value="2Fe-2S_thioredx"/>
    <property type="match status" value="1"/>
</dbReference>
<organism evidence="10 11">
    <name type="scientific">Candidatus Desulfatibia profunda</name>
    <dbReference type="NCBI Taxonomy" id="2841695"/>
    <lineage>
        <taxon>Bacteria</taxon>
        <taxon>Pseudomonadati</taxon>
        <taxon>Thermodesulfobacteriota</taxon>
        <taxon>Desulfobacteria</taxon>
        <taxon>Desulfobacterales</taxon>
        <taxon>Desulfobacterales incertae sedis</taxon>
        <taxon>Candidatus Desulfatibia</taxon>
    </lineage>
</organism>
<dbReference type="SMART" id="SM00928">
    <property type="entry name" value="NADH_4Fe-4S"/>
    <property type="match status" value="1"/>
</dbReference>
<dbReference type="Gene3D" id="3.40.30.10">
    <property type="entry name" value="Glutaredoxin"/>
    <property type="match status" value="1"/>
</dbReference>
<dbReference type="NCBIfam" id="NF010120">
    <property type="entry name" value="PRK13596.1"/>
    <property type="match status" value="1"/>
</dbReference>
<comment type="similarity">
    <text evidence="1">Belongs to the complex I 51 kDa subunit family.</text>
</comment>
<dbReference type="SUPFAM" id="SSF52833">
    <property type="entry name" value="Thioredoxin-like"/>
    <property type="match status" value="1"/>
</dbReference>
<keyword evidence="3" id="KW-0004">4Fe-4S</keyword>
<comment type="similarity">
    <text evidence="2">Belongs to the complex I 24 kDa subunit family.</text>
</comment>
<dbReference type="SUPFAM" id="SSF142019">
    <property type="entry name" value="Nqo1 FMN-binding domain-like"/>
    <property type="match status" value="1"/>
</dbReference>
<reference evidence="10 11" key="1">
    <citation type="submission" date="2020-08" db="EMBL/GenBank/DDBJ databases">
        <title>Bridging the membrane lipid divide: bacteria of the FCB group superphylum have the potential to synthesize archaeal ether lipids.</title>
        <authorList>
            <person name="Villanueva L."/>
            <person name="Von Meijenfeldt F.A.B."/>
            <person name="Westbye A.B."/>
            <person name="Yadav S."/>
            <person name="Hopmans E.C."/>
            <person name="Dutilh B.E."/>
            <person name="Sinninghe Damste J.S."/>
        </authorList>
    </citation>
    <scope>NUCLEOTIDE SEQUENCE [LARGE SCALE GENOMIC DNA]</scope>
    <source>
        <strain evidence="10">NIOZ-UU30</strain>
    </source>
</reference>
<evidence type="ECO:0000256" key="6">
    <source>
        <dbReference type="ARBA" id="ARBA00023004"/>
    </source>
</evidence>
<dbReference type="InterPro" id="IPR037207">
    <property type="entry name" value="Nuop51_4Fe4S-bd_sf"/>
</dbReference>
<dbReference type="Pfam" id="PF10589">
    <property type="entry name" value="NADH_4Fe-4S"/>
    <property type="match status" value="1"/>
</dbReference>
<keyword evidence="7" id="KW-0411">Iron-sulfur</keyword>
<gene>
    <name evidence="10" type="primary">nuoF</name>
    <name evidence="10" type="ORF">H8E23_01915</name>
</gene>
<accession>A0A8J6TG76</accession>
<evidence type="ECO:0000256" key="3">
    <source>
        <dbReference type="ARBA" id="ARBA00022485"/>
    </source>
</evidence>
<dbReference type="PROSITE" id="PS00645">
    <property type="entry name" value="COMPLEX1_51K_2"/>
    <property type="match status" value="1"/>
</dbReference>
<name>A0A8J6TG76_9BACT</name>
<dbReference type="Gene3D" id="1.20.1440.230">
    <property type="entry name" value="NADH-ubiquinone oxidoreductase 51kDa subunit, iron-sulphur binding domain"/>
    <property type="match status" value="1"/>
</dbReference>
<dbReference type="InterPro" id="IPR011538">
    <property type="entry name" value="Nuo51_FMN-bd"/>
</dbReference>